<gene>
    <name evidence="1" type="ORF">FHX47_001043</name>
</gene>
<dbReference type="EMBL" id="JACIBT010000001">
    <property type="protein sequence ID" value="MBB3667450.1"/>
    <property type="molecule type" value="Genomic_DNA"/>
</dbReference>
<comment type="caution">
    <text evidence="1">The sequence shown here is derived from an EMBL/GenBank/DDBJ whole genome shotgun (WGS) entry which is preliminary data.</text>
</comment>
<accession>A0A7W5TQU0</accession>
<evidence type="ECO:0000313" key="1">
    <source>
        <dbReference type="EMBL" id="MBB3667450.1"/>
    </source>
</evidence>
<name>A0A7W5TQU0_9MICC</name>
<protein>
    <submittedName>
        <fullName evidence="1">Uncharacterized protein</fullName>
    </submittedName>
</protein>
<dbReference type="AlphaFoldDB" id="A0A7W5TQU0"/>
<evidence type="ECO:0000313" key="2">
    <source>
        <dbReference type="Proteomes" id="UP000547528"/>
    </source>
</evidence>
<dbReference type="RefSeq" id="WP_183357765.1">
    <property type="nucleotide sequence ID" value="NZ_BAABKR010000001.1"/>
</dbReference>
<dbReference type="Proteomes" id="UP000547528">
    <property type="component" value="Unassembled WGS sequence"/>
</dbReference>
<reference evidence="1 2" key="1">
    <citation type="submission" date="2020-08" db="EMBL/GenBank/DDBJ databases">
        <title>Sequencing the genomes of 1000 actinobacteria strains.</title>
        <authorList>
            <person name="Klenk H.-P."/>
        </authorList>
    </citation>
    <scope>NUCLEOTIDE SEQUENCE [LARGE SCALE GENOMIC DNA]</scope>
    <source>
        <strain evidence="1 2">DSM 28238</strain>
    </source>
</reference>
<proteinExistence type="predicted"/>
<organism evidence="1 2">
    <name type="scientific">Garicola koreensis</name>
    <dbReference type="NCBI Taxonomy" id="1262554"/>
    <lineage>
        <taxon>Bacteria</taxon>
        <taxon>Bacillati</taxon>
        <taxon>Actinomycetota</taxon>
        <taxon>Actinomycetes</taxon>
        <taxon>Micrococcales</taxon>
        <taxon>Micrococcaceae</taxon>
        <taxon>Garicola</taxon>
    </lineage>
</organism>
<sequence>MSEVVEIRVHAMNRADDLWYRGQYAVSQAVNEREEFRIVGGHMVRLLLHVYPTAQVVPRSTLDADAAIGNVEVVGPVVHSLMKQKFTKEKGNLFSRTLEGGERVEINLLLPRSGPAPGVRSQAVPGVGEVDTLPELSFAMNQSPLVLDVTAELIGGRTIRYRTMIPDPETAVILKAHSWNNRRAAKDLADLHSLLEIRQEHPKTSWSLNDPQRGFRRAAARILQKLGEQLPRQRTGFELPASLDRMRLAGLIAKHVR</sequence>
<keyword evidence="2" id="KW-1185">Reference proteome</keyword>